<protein>
    <submittedName>
        <fullName evidence="1">LURP-one-related protein</fullName>
    </submittedName>
</protein>
<reference evidence="2" key="1">
    <citation type="journal article" date="2022" name="Nat. Commun.">
        <title>Chromosome evolution and the genetic basis of agronomically important traits in greater yam.</title>
        <authorList>
            <person name="Bredeson J.V."/>
            <person name="Lyons J.B."/>
            <person name="Oniyinde I.O."/>
            <person name="Okereke N.R."/>
            <person name="Kolade O."/>
            <person name="Nnabue I."/>
            <person name="Nwadili C.O."/>
            <person name="Hribova E."/>
            <person name="Parker M."/>
            <person name="Nwogha J."/>
            <person name="Shu S."/>
            <person name="Carlson J."/>
            <person name="Kariba R."/>
            <person name="Muthemba S."/>
            <person name="Knop K."/>
            <person name="Barton G.J."/>
            <person name="Sherwood A.V."/>
            <person name="Lopez-Montes A."/>
            <person name="Asiedu R."/>
            <person name="Jamnadass R."/>
            <person name="Muchugi A."/>
            <person name="Goodstein D."/>
            <person name="Egesi C.N."/>
            <person name="Featherston J."/>
            <person name="Asfaw A."/>
            <person name="Simpson G.G."/>
            <person name="Dolezel J."/>
            <person name="Hendre P.S."/>
            <person name="Van Deynze A."/>
            <person name="Kumar P.L."/>
            <person name="Obidiegwu J.E."/>
            <person name="Bhattacharjee R."/>
            <person name="Rokhsar D.S."/>
        </authorList>
    </citation>
    <scope>NUCLEOTIDE SEQUENCE [LARGE SCALE GENOMIC DNA]</scope>
    <source>
        <strain evidence="2">cv. TDa95/00328</strain>
    </source>
</reference>
<proteinExistence type="predicted"/>
<dbReference type="Proteomes" id="UP000827976">
    <property type="component" value="Chromosome 19"/>
</dbReference>
<accession>A0ACB7U1G2</accession>
<organism evidence="1 2">
    <name type="scientific">Dioscorea alata</name>
    <name type="common">Purple yam</name>
    <dbReference type="NCBI Taxonomy" id="55571"/>
    <lineage>
        <taxon>Eukaryota</taxon>
        <taxon>Viridiplantae</taxon>
        <taxon>Streptophyta</taxon>
        <taxon>Embryophyta</taxon>
        <taxon>Tracheophyta</taxon>
        <taxon>Spermatophyta</taxon>
        <taxon>Magnoliopsida</taxon>
        <taxon>Liliopsida</taxon>
        <taxon>Dioscoreales</taxon>
        <taxon>Dioscoreaceae</taxon>
        <taxon>Dioscorea</taxon>
    </lineage>
</organism>
<evidence type="ECO:0000313" key="1">
    <source>
        <dbReference type="EMBL" id="KAH7654154.1"/>
    </source>
</evidence>
<name>A0ACB7U1G2_DIOAL</name>
<sequence>MGRIHPDNIGKPARKGDDHETVWTVWKKSSMAFHGTDGFSVYDSSGKLAFRVDNYSRRHKFLSGDLLLMDGSGSPLLSLHPQIFSMYDKWNGYKLEDGLRTEVFSMGKRSIMQSSDEAQVFMLNSTGHGRGHGHGHAAAKPDYKIEGCFWRRRCSILTGTGEVIAKISRKKAKNTSVFLGDDVFTIVIKPGVDCELIMAFIVVMDRISCKPFSARILCSSSSHAVL</sequence>
<evidence type="ECO:0000313" key="2">
    <source>
        <dbReference type="Proteomes" id="UP000827976"/>
    </source>
</evidence>
<gene>
    <name evidence="1" type="ORF">IHE45_19G125000</name>
</gene>
<keyword evidence="2" id="KW-1185">Reference proteome</keyword>
<dbReference type="EMBL" id="CM037029">
    <property type="protein sequence ID" value="KAH7654154.1"/>
    <property type="molecule type" value="Genomic_DNA"/>
</dbReference>
<comment type="caution">
    <text evidence="1">The sequence shown here is derived from an EMBL/GenBank/DDBJ whole genome shotgun (WGS) entry which is preliminary data.</text>
</comment>